<evidence type="ECO:0000256" key="2">
    <source>
        <dbReference type="ARBA" id="ARBA00022481"/>
    </source>
</evidence>
<comment type="subcellular location">
    <subcellularLocation>
        <location evidence="1">Membrane</location>
        <topology evidence="1">Single-pass membrane protein</topology>
    </subcellularLocation>
</comment>
<dbReference type="InterPro" id="IPR000983">
    <property type="entry name" value="Bac_GSPG_pilin"/>
</dbReference>
<dbReference type="PRINTS" id="PR00813">
    <property type="entry name" value="BCTERIALGSPG"/>
</dbReference>
<evidence type="ECO:0000256" key="1">
    <source>
        <dbReference type="ARBA" id="ARBA00004167"/>
    </source>
</evidence>
<dbReference type="InterPro" id="IPR012902">
    <property type="entry name" value="N_methyl_site"/>
</dbReference>
<evidence type="ECO:0000313" key="7">
    <source>
        <dbReference type="EMBL" id="OGN30935.1"/>
    </source>
</evidence>
<dbReference type="PANTHER" id="PTHR30093:SF44">
    <property type="entry name" value="TYPE II SECRETION SYSTEM CORE PROTEIN G"/>
    <property type="match status" value="1"/>
</dbReference>
<dbReference type="GO" id="GO:0016020">
    <property type="term" value="C:membrane"/>
    <property type="evidence" value="ECO:0007669"/>
    <property type="project" value="UniProtKB-SubCell"/>
</dbReference>
<keyword evidence="5 6" id="KW-0472">Membrane</keyword>
<dbReference type="Proteomes" id="UP000177111">
    <property type="component" value="Unassembled WGS sequence"/>
</dbReference>
<evidence type="ECO:0000256" key="3">
    <source>
        <dbReference type="ARBA" id="ARBA00022692"/>
    </source>
</evidence>
<keyword evidence="4 6" id="KW-1133">Transmembrane helix</keyword>
<reference evidence="7 8" key="1">
    <citation type="journal article" date="2016" name="Nat. Commun.">
        <title>Thousands of microbial genomes shed light on interconnected biogeochemical processes in an aquifer system.</title>
        <authorList>
            <person name="Anantharaman K."/>
            <person name="Brown C.T."/>
            <person name="Hug L.A."/>
            <person name="Sharon I."/>
            <person name="Castelle C.J."/>
            <person name="Probst A.J."/>
            <person name="Thomas B.C."/>
            <person name="Singh A."/>
            <person name="Wilkins M.J."/>
            <person name="Karaoz U."/>
            <person name="Brodie E.L."/>
            <person name="Williams K.H."/>
            <person name="Hubbard S.S."/>
            <person name="Banfield J.F."/>
        </authorList>
    </citation>
    <scope>NUCLEOTIDE SEQUENCE [LARGE SCALE GENOMIC DNA]</scope>
</reference>
<dbReference type="PANTHER" id="PTHR30093">
    <property type="entry name" value="GENERAL SECRETION PATHWAY PROTEIN G"/>
    <property type="match status" value="1"/>
</dbReference>
<keyword evidence="2" id="KW-0488">Methylation</keyword>
<name>A0A1F8GZS6_9BACT</name>
<accession>A0A1F8GZS6</accession>
<dbReference type="NCBIfam" id="TIGR02532">
    <property type="entry name" value="IV_pilin_GFxxxE"/>
    <property type="match status" value="1"/>
</dbReference>
<dbReference type="Gene3D" id="3.30.700.10">
    <property type="entry name" value="Glycoprotein, Type 4 Pilin"/>
    <property type="match status" value="1"/>
</dbReference>
<dbReference type="EMBL" id="MGKT01000007">
    <property type="protein sequence ID" value="OGN30935.1"/>
    <property type="molecule type" value="Genomic_DNA"/>
</dbReference>
<dbReference type="SUPFAM" id="SSF54523">
    <property type="entry name" value="Pili subunits"/>
    <property type="match status" value="1"/>
</dbReference>
<proteinExistence type="predicted"/>
<feature type="transmembrane region" description="Helical" evidence="6">
    <location>
        <begin position="20"/>
        <end position="40"/>
    </location>
</feature>
<dbReference type="GO" id="GO:0015627">
    <property type="term" value="C:type II protein secretion system complex"/>
    <property type="evidence" value="ECO:0007669"/>
    <property type="project" value="InterPro"/>
</dbReference>
<dbReference type="PROSITE" id="PS00409">
    <property type="entry name" value="PROKAR_NTER_METHYL"/>
    <property type="match status" value="1"/>
</dbReference>
<dbReference type="AlphaFoldDB" id="A0A1F8GZS6"/>
<sequence>MSILNKFLKKSSKGFTLVELLVVIAIIGILATLLLLQLGTARGKARDAKRVSDLNQVASALELFYDDYGYYPRGGNNLSAAPPTGLSKYMKLLPLDPSTVGCTNTYSGNNGSTGGCYGYATSSGATPIKYHIWTRMEQFNKGALENDLNFNSTGWDGAPINATTVETTATCNGDITTANSSCIYDVGQTD</sequence>
<evidence type="ECO:0000256" key="6">
    <source>
        <dbReference type="SAM" id="Phobius"/>
    </source>
</evidence>
<organism evidence="7 8">
    <name type="scientific">Candidatus Yanofskybacteria bacterium RIFCSPLOWO2_02_FULL_44_18</name>
    <dbReference type="NCBI Taxonomy" id="1802705"/>
    <lineage>
        <taxon>Bacteria</taxon>
        <taxon>Candidatus Yanofskyibacteriota</taxon>
    </lineage>
</organism>
<evidence type="ECO:0000256" key="4">
    <source>
        <dbReference type="ARBA" id="ARBA00022989"/>
    </source>
</evidence>
<comment type="caution">
    <text evidence="7">The sequence shown here is derived from an EMBL/GenBank/DDBJ whole genome shotgun (WGS) entry which is preliminary data.</text>
</comment>
<dbReference type="InterPro" id="IPR045584">
    <property type="entry name" value="Pilin-like"/>
</dbReference>
<dbReference type="GO" id="GO:0015628">
    <property type="term" value="P:protein secretion by the type II secretion system"/>
    <property type="evidence" value="ECO:0007669"/>
    <property type="project" value="InterPro"/>
</dbReference>
<evidence type="ECO:0000256" key="5">
    <source>
        <dbReference type="ARBA" id="ARBA00023136"/>
    </source>
</evidence>
<protein>
    <recommendedName>
        <fullName evidence="9">Type II secretion system protein GspG C-terminal domain-containing protein</fullName>
    </recommendedName>
</protein>
<evidence type="ECO:0000313" key="8">
    <source>
        <dbReference type="Proteomes" id="UP000177111"/>
    </source>
</evidence>
<evidence type="ECO:0008006" key="9">
    <source>
        <dbReference type="Google" id="ProtNLM"/>
    </source>
</evidence>
<gene>
    <name evidence="7" type="ORF">A3I96_01500</name>
</gene>
<dbReference type="Pfam" id="PF07963">
    <property type="entry name" value="N_methyl"/>
    <property type="match status" value="1"/>
</dbReference>
<keyword evidence="3 6" id="KW-0812">Transmembrane</keyword>